<feature type="domain" description="Ubiquitin fusion degradation protein UFD1 N-terminal subdomain 2" evidence="5">
    <location>
        <begin position="206"/>
        <end position="281"/>
    </location>
</feature>
<dbReference type="PANTHER" id="PTHR12555">
    <property type="entry name" value="UBIQUITIN FUSION DEGRADATON PROTEIN 1"/>
    <property type="match status" value="1"/>
</dbReference>
<dbReference type="EMBL" id="SDMP01000003">
    <property type="protein sequence ID" value="RYR70223.1"/>
    <property type="molecule type" value="Genomic_DNA"/>
</dbReference>
<comment type="caution">
    <text evidence="6">The sequence shown here is derived from an EMBL/GenBank/DDBJ whole genome shotgun (WGS) entry which is preliminary data.</text>
</comment>
<evidence type="ECO:0000313" key="7">
    <source>
        <dbReference type="Proteomes" id="UP000289738"/>
    </source>
</evidence>
<evidence type="ECO:0000256" key="3">
    <source>
        <dbReference type="SAM" id="MobiDB-lite"/>
    </source>
</evidence>
<dbReference type="GO" id="GO:0031593">
    <property type="term" value="F:polyubiquitin modification-dependent protein binding"/>
    <property type="evidence" value="ECO:0007669"/>
    <property type="project" value="TreeGrafter"/>
</dbReference>
<protein>
    <recommendedName>
        <fullName evidence="8">Ubiquitin fusion degradation protein</fullName>
    </recommendedName>
</protein>
<dbReference type="Pfam" id="PF03152">
    <property type="entry name" value="UFD1_N1"/>
    <property type="match status" value="1"/>
</dbReference>
<sequence length="413" mass="46226">MNRNMPAYMNRGGRQSITGDDGGGGELGDDGGGGELGDGDGGEVRRWRWRAGRLRWRIGAPRRRWRRGVTAMRGCGLCEGERGDYYISEEDEEVYVNHDEEGGEEEEDYAFKNYYHCYPVSSTEKSNLESGNKIIMPPSALNILYAGVEYPMLFEMRHLSNGKFSHCGVLEFTAEEGKICVPSWMMKNMQLEDGDLVLLKSTTLVKGTYLKLQPHTKDFMDLSNIKAMLEINLRSFSCVTTGDTIMIPYNNKEYYIDVIETKPSHAISLVETDCEVDFAPPLDYKEEVKKQLPSTSSDKKQQQEADDTDILIKIGEFAPFSGSARRLDGKPSTPSDKQVSSSSCMAKQQGDNKHKSSDSKSSSNTTTSGKLLFGLRPHKASQKSTNQDKAEITQKPQEPKFQAFTGKKYSLRS</sequence>
<feature type="region of interest" description="Disordered" evidence="3">
    <location>
        <begin position="1"/>
        <end position="42"/>
    </location>
</feature>
<keyword evidence="7" id="KW-1185">Reference proteome</keyword>
<reference evidence="6 7" key="1">
    <citation type="submission" date="2019-01" db="EMBL/GenBank/DDBJ databases">
        <title>Sequencing of cultivated peanut Arachis hypogaea provides insights into genome evolution and oil improvement.</title>
        <authorList>
            <person name="Chen X."/>
        </authorList>
    </citation>
    <scope>NUCLEOTIDE SEQUENCE [LARGE SCALE GENOMIC DNA]</scope>
    <source>
        <strain evidence="7">cv. Fuhuasheng</strain>
        <tissue evidence="6">Leaves</tissue>
    </source>
</reference>
<dbReference type="InterPro" id="IPR055418">
    <property type="entry name" value="UFD1_N2"/>
</dbReference>
<dbReference type="GO" id="GO:0034098">
    <property type="term" value="C:VCP-NPL4-UFD1 AAA ATPase complex"/>
    <property type="evidence" value="ECO:0007669"/>
    <property type="project" value="TreeGrafter"/>
</dbReference>
<dbReference type="Proteomes" id="UP000289738">
    <property type="component" value="Chromosome A03"/>
</dbReference>
<dbReference type="PANTHER" id="PTHR12555:SF21">
    <property type="entry name" value="UBIQUITIN FUSION DEGRADATION PROTEIN 1 HOMOLOG"/>
    <property type="match status" value="1"/>
</dbReference>
<dbReference type="STRING" id="3818.A0A445E4C9"/>
<evidence type="ECO:0000259" key="5">
    <source>
        <dbReference type="Pfam" id="PF24842"/>
    </source>
</evidence>
<accession>A0A445E4C9</accession>
<dbReference type="Gene3D" id="3.10.330.10">
    <property type="match status" value="1"/>
</dbReference>
<dbReference type="Gene3D" id="2.40.40.50">
    <property type="entry name" value="Ubiquitin fusion degradation protein UFD1, N-terminal domain"/>
    <property type="match status" value="1"/>
</dbReference>
<feature type="compositionally biased region" description="Polar residues" evidence="3">
    <location>
        <begin position="332"/>
        <end position="346"/>
    </location>
</feature>
<dbReference type="GO" id="GO:0036503">
    <property type="term" value="P:ERAD pathway"/>
    <property type="evidence" value="ECO:0007669"/>
    <property type="project" value="TreeGrafter"/>
</dbReference>
<dbReference type="Pfam" id="PF24842">
    <property type="entry name" value="UFD1_N2"/>
    <property type="match status" value="1"/>
</dbReference>
<gene>
    <name evidence="6" type="ORF">Ahy_A03g016731</name>
</gene>
<dbReference type="InterPro" id="IPR004854">
    <property type="entry name" value="Ufd1-like"/>
</dbReference>
<feature type="region of interest" description="Disordered" evidence="3">
    <location>
        <begin position="287"/>
        <end position="306"/>
    </location>
</feature>
<evidence type="ECO:0000259" key="4">
    <source>
        <dbReference type="Pfam" id="PF03152"/>
    </source>
</evidence>
<dbReference type="InterPro" id="IPR042299">
    <property type="entry name" value="Ufd1-like_Nn"/>
</dbReference>
<name>A0A445E4C9_ARAHY</name>
<feature type="compositionally biased region" description="Gly residues" evidence="3">
    <location>
        <begin position="20"/>
        <end position="36"/>
    </location>
</feature>
<keyword evidence="2" id="KW-0833">Ubl conjugation pathway</keyword>
<evidence type="ECO:0000313" key="6">
    <source>
        <dbReference type="EMBL" id="RYR70223.1"/>
    </source>
</evidence>
<evidence type="ECO:0008006" key="8">
    <source>
        <dbReference type="Google" id="ProtNLM"/>
    </source>
</evidence>
<dbReference type="AlphaFoldDB" id="A0A445E4C9"/>
<dbReference type="GO" id="GO:0006511">
    <property type="term" value="P:ubiquitin-dependent protein catabolic process"/>
    <property type="evidence" value="ECO:0007669"/>
    <property type="project" value="InterPro"/>
</dbReference>
<dbReference type="InterPro" id="IPR055417">
    <property type="entry name" value="UFD1_N1"/>
</dbReference>
<proteinExistence type="inferred from homology"/>
<feature type="region of interest" description="Disordered" evidence="3">
    <location>
        <begin position="322"/>
        <end position="413"/>
    </location>
</feature>
<evidence type="ECO:0000256" key="2">
    <source>
        <dbReference type="ARBA" id="ARBA00022786"/>
    </source>
</evidence>
<feature type="domain" description="Ubiquitin fusion degradation protein UFD1 N-terminal subdomain 1" evidence="4">
    <location>
        <begin position="111"/>
        <end position="204"/>
    </location>
</feature>
<evidence type="ECO:0000256" key="1">
    <source>
        <dbReference type="ARBA" id="ARBA00006043"/>
    </source>
</evidence>
<feature type="compositionally biased region" description="Low complexity" evidence="3">
    <location>
        <begin position="359"/>
        <end position="368"/>
    </location>
</feature>
<comment type="similarity">
    <text evidence="1">Belongs to the UFD1 family.</text>
</comment>
<organism evidence="6 7">
    <name type="scientific">Arachis hypogaea</name>
    <name type="common">Peanut</name>
    <dbReference type="NCBI Taxonomy" id="3818"/>
    <lineage>
        <taxon>Eukaryota</taxon>
        <taxon>Viridiplantae</taxon>
        <taxon>Streptophyta</taxon>
        <taxon>Embryophyta</taxon>
        <taxon>Tracheophyta</taxon>
        <taxon>Spermatophyta</taxon>
        <taxon>Magnoliopsida</taxon>
        <taxon>eudicotyledons</taxon>
        <taxon>Gunneridae</taxon>
        <taxon>Pentapetalae</taxon>
        <taxon>rosids</taxon>
        <taxon>fabids</taxon>
        <taxon>Fabales</taxon>
        <taxon>Fabaceae</taxon>
        <taxon>Papilionoideae</taxon>
        <taxon>50 kb inversion clade</taxon>
        <taxon>dalbergioids sensu lato</taxon>
        <taxon>Dalbergieae</taxon>
        <taxon>Pterocarpus clade</taxon>
        <taxon>Arachis</taxon>
    </lineage>
</organism>